<organism evidence="3">
    <name type="scientific">Oceaniferula spumae</name>
    <dbReference type="NCBI Taxonomy" id="2979115"/>
    <lineage>
        <taxon>Bacteria</taxon>
        <taxon>Pseudomonadati</taxon>
        <taxon>Verrucomicrobiota</taxon>
        <taxon>Verrucomicrobiia</taxon>
        <taxon>Verrucomicrobiales</taxon>
        <taxon>Verrucomicrobiaceae</taxon>
        <taxon>Oceaniferula</taxon>
    </lineage>
</organism>
<evidence type="ECO:0000313" key="3">
    <source>
        <dbReference type="EMBL" id="BDS07992.1"/>
    </source>
</evidence>
<dbReference type="FunFam" id="2.40.50.140:FF:000051">
    <property type="entry name" value="RNA-binding transcriptional accessory protein"/>
    <property type="match status" value="1"/>
</dbReference>
<dbReference type="SUPFAM" id="SSF158832">
    <property type="entry name" value="Tex N-terminal region-like"/>
    <property type="match status" value="1"/>
</dbReference>
<dbReference type="SMART" id="SM00316">
    <property type="entry name" value="S1"/>
    <property type="match status" value="1"/>
</dbReference>
<dbReference type="InterPro" id="IPR023323">
    <property type="entry name" value="Tex-like_dom_sf"/>
</dbReference>
<dbReference type="InterPro" id="IPR003029">
    <property type="entry name" value="S1_domain"/>
</dbReference>
<dbReference type="Pfam" id="PF12836">
    <property type="entry name" value="HHH_3"/>
    <property type="match status" value="1"/>
</dbReference>
<dbReference type="Gene3D" id="1.10.3500.10">
    <property type="entry name" value="Tex N-terminal region-like"/>
    <property type="match status" value="1"/>
</dbReference>
<dbReference type="PANTHER" id="PTHR10724:SF10">
    <property type="entry name" value="S1 RNA-BINDING DOMAIN-CONTAINING PROTEIN 1"/>
    <property type="match status" value="1"/>
</dbReference>
<dbReference type="GO" id="GO:0005737">
    <property type="term" value="C:cytoplasm"/>
    <property type="evidence" value="ECO:0007669"/>
    <property type="project" value="UniProtKB-ARBA"/>
</dbReference>
<dbReference type="Gene3D" id="1.10.10.650">
    <property type="entry name" value="RuvA domain 2-like"/>
    <property type="match status" value="1"/>
</dbReference>
<dbReference type="CDD" id="cd05685">
    <property type="entry name" value="S1_Tex"/>
    <property type="match status" value="1"/>
</dbReference>
<dbReference type="KEGG" id="osu:NT6N_30320"/>
<reference evidence="3" key="1">
    <citation type="submission" date="2024-07" db="EMBL/GenBank/DDBJ databases">
        <title>Complete genome sequence of Verrucomicrobiaceae bacterium NT6N.</title>
        <authorList>
            <person name="Huang C."/>
            <person name="Takami H."/>
            <person name="Hamasaki K."/>
        </authorList>
    </citation>
    <scope>NUCLEOTIDE SEQUENCE</scope>
    <source>
        <strain evidence="3">NT6N</strain>
    </source>
</reference>
<feature type="compositionally biased region" description="Gly residues" evidence="1">
    <location>
        <begin position="754"/>
        <end position="776"/>
    </location>
</feature>
<dbReference type="Pfam" id="PF17674">
    <property type="entry name" value="HHH_9"/>
    <property type="match status" value="1"/>
</dbReference>
<dbReference type="InterPro" id="IPR006641">
    <property type="entry name" value="YqgF/RNaseH-like_dom"/>
</dbReference>
<dbReference type="InterPro" id="IPR037027">
    <property type="entry name" value="YqgF/RNaseH-like_dom_sf"/>
</dbReference>
<dbReference type="GO" id="GO:0003729">
    <property type="term" value="F:mRNA binding"/>
    <property type="evidence" value="ECO:0007669"/>
    <property type="project" value="UniProtKB-ARBA"/>
</dbReference>
<dbReference type="InterPro" id="IPR032639">
    <property type="entry name" value="Tex_YqgF"/>
</dbReference>
<dbReference type="InterPro" id="IPR041692">
    <property type="entry name" value="HHH_9"/>
</dbReference>
<dbReference type="InterPro" id="IPR023319">
    <property type="entry name" value="Tex-like_HTH_dom_sf"/>
</dbReference>
<dbReference type="SMART" id="SM00732">
    <property type="entry name" value="YqgFc"/>
    <property type="match status" value="1"/>
</dbReference>
<dbReference type="InterPro" id="IPR055179">
    <property type="entry name" value="Tex-like_central_region"/>
</dbReference>
<dbReference type="InterPro" id="IPR010994">
    <property type="entry name" value="RuvA_2-like"/>
</dbReference>
<dbReference type="Pfam" id="PF09371">
    <property type="entry name" value="Tex_N"/>
    <property type="match status" value="1"/>
</dbReference>
<dbReference type="PANTHER" id="PTHR10724">
    <property type="entry name" value="30S RIBOSOMAL PROTEIN S1"/>
    <property type="match status" value="1"/>
</dbReference>
<dbReference type="SUPFAM" id="SSF47781">
    <property type="entry name" value="RuvA domain 2-like"/>
    <property type="match status" value="2"/>
</dbReference>
<dbReference type="FunFam" id="1.10.150.310:FF:000001">
    <property type="entry name" value="RNA-binding transcriptional accessory protein"/>
    <property type="match status" value="1"/>
</dbReference>
<dbReference type="FunFam" id="3.30.420.140:FF:000001">
    <property type="entry name" value="RNA-binding transcriptional accessory protein"/>
    <property type="match status" value="1"/>
</dbReference>
<dbReference type="InterPro" id="IPR050437">
    <property type="entry name" value="Ribos_protein_bS1-like"/>
</dbReference>
<feature type="domain" description="S1 motif" evidence="2">
    <location>
        <begin position="660"/>
        <end position="729"/>
    </location>
</feature>
<dbReference type="GO" id="GO:0006139">
    <property type="term" value="P:nucleobase-containing compound metabolic process"/>
    <property type="evidence" value="ECO:0007669"/>
    <property type="project" value="InterPro"/>
</dbReference>
<dbReference type="Pfam" id="PF16921">
    <property type="entry name" value="Tex_YqgF"/>
    <property type="match status" value="1"/>
</dbReference>
<dbReference type="SUPFAM" id="SSF50249">
    <property type="entry name" value="Nucleic acid-binding proteins"/>
    <property type="match status" value="1"/>
</dbReference>
<dbReference type="SUPFAM" id="SSF53098">
    <property type="entry name" value="Ribonuclease H-like"/>
    <property type="match status" value="1"/>
</dbReference>
<dbReference type="GO" id="GO:0006412">
    <property type="term" value="P:translation"/>
    <property type="evidence" value="ECO:0007669"/>
    <property type="project" value="TreeGrafter"/>
</dbReference>
<dbReference type="InterPro" id="IPR044146">
    <property type="entry name" value="S1_Tex"/>
</dbReference>
<accession>A0AAT9FPT9</accession>
<dbReference type="InterPro" id="IPR012340">
    <property type="entry name" value="NA-bd_OB-fold"/>
</dbReference>
<dbReference type="PROSITE" id="PS50126">
    <property type="entry name" value="S1"/>
    <property type="match status" value="1"/>
</dbReference>
<dbReference type="Gene3D" id="1.10.150.310">
    <property type="entry name" value="Tex RuvX-like domain-like"/>
    <property type="match status" value="1"/>
</dbReference>
<dbReference type="EMBL" id="AP026866">
    <property type="protein sequence ID" value="BDS07992.1"/>
    <property type="molecule type" value="Genomic_DNA"/>
</dbReference>
<evidence type="ECO:0000259" key="2">
    <source>
        <dbReference type="PROSITE" id="PS50126"/>
    </source>
</evidence>
<sequence length="790" mass="86582">MSSIDPSHVFVSRIASEYSLTATQVAATAKMFSEGATVPFIARYRKEQTGGMDEVQIMNVRDRLVQLADLEKRRDAIVKSLEERKLLSAELKKKIADAETVTRLEDIFAPFRPKRRTRGTMAKERGLEPLADFIWENRENASADAEKEAEKFIVEAKPEDKTAELNPAVPTVADALVGARDILAERFSDDADIRAELRQLIEDQGTVSAKVMYGKDTEPDAQKFKDYFDWSEPLKDVPSHRMLAMRRGEKEGFLFMRIQADEELALTKMRGRFGVSNGGPCAEQLDLAIADSFKRLLGLSLETEFRMKAKKEADIEAVRVFADNLRELLLASPLGQRPMIAIDPAFRTGCKTVVLDAQGKLLFDTVLHFTTSHSQAMEAVEMLKKMVAKFGSQAICIGNGTASRETEAVVRAAGLPASIPIIIVNESGASIYSASEVAREEFPDKDITVRGAVSIGRRLMDPLAELVKLDPKSIGVGQYQHDVDQNLLKTGLDDTVISCVNGVGVEVNTASRQLLGYVAGLNSGIASNIIAYRAENGPFKTREELKKVPRLGEVAYEQAAGFLRILGGTHPLDASAVHPERYALVEQMAADLGCDVPTLIRDADMRKKIDLKKYVSEEVGLPTLKDIISELAKPGRDPRAQFELFTFAEGVNKPADLTEGMKLPGIVTNVTNFGAFVDVGVHQDGLVHISQLADKYISDPSEVVKVGQKVNVTVTEVDLNRNRIALSMRSNPEPARQGQPRGDRQSNGPRRNNNGGGNGGQRRNNGGGNRGGGNDSFGGNWFDQAIKKGR</sequence>
<dbReference type="GO" id="GO:0003735">
    <property type="term" value="F:structural constituent of ribosome"/>
    <property type="evidence" value="ECO:0007669"/>
    <property type="project" value="TreeGrafter"/>
</dbReference>
<dbReference type="InterPro" id="IPR012337">
    <property type="entry name" value="RNaseH-like_sf"/>
</dbReference>
<dbReference type="Pfam" id="PF00575">
    <property type="entry name" value="S1"/>
    <property type="match status" value="1"/>
</dbReference>
<gene>
    <name evidence="3" type="ORF">NT6N_30320</name>
</gene>
<name>A0AAT9FPT9_9BACT</name>
<dbReference type="InterPro" id="IPR018974">
    <property type="entry name" value="Tex-like_N"/>
</dbReference>
<feature type="region of interest" description="Disordered" evidence="1">
    <location>
        <begin position="723"/>
        <end position="790"/>
    </location>
</feature>
<dbReference type="Pfam" id="PF22706">
    <property type="entry name" value="Tex_central_region"/>
    <property type="match status" value="1"/>
</dbReference>
<dbReference type="AlphaFoldDB" id="A0AAT9FPT9"/>
<dbReference type="FunFam" id="1.10.10.650:FF:000001">
    <property type="entry name" value="S1 RNA-binding domain 1"/>
    <property type="match status" value="1"/>
</dbReference>
<evidence type="ECO:0000256" key="1">
    <source>
        <dbReference type="SAM" id="MobiDB-lite"/>
    </source>
</evidence>
<protein>
    <submittedName>
        <fullName evidence="3">RNA-binding transcriptional accessory protein</fullName>
    </submittedName>
</protein>
<proteinExistence type="predicted"/>
<dbReference type="Gene3D" id="2.40.50.140">
    <property type="entry name" value="Nucleic acid-binding proteins"/>
    <property type="match status" value="1"/>
</dbReference>
<dbReference type="Gene3D" id="3.30.420.140">
    <property type="entry name" value="YqgF/RNase H-like domain"/>
    <property type="match status" value="1"/>
</dbReference>